<feature type="transmembrane region" description="Helical" evidence="6">
    <location>
        <begin position="89"/>
        <end position="115"/>
    </location>
</feature>
<evidence type="ECO:0000256" key="1">
    <source>
        <dbReference type="ARBA" id="ARBA00004651"/>
    </source>
</evidence>
<evidence type="ECO:0000256" key="3">
    <source>
        <dbReference type="ARBA" id="ARBA00022692"/>
    </source>
</evidence>
<dbReference type="InterPro" id="IPR002797">
    <property type="entry name" value="Polysacc_synth"/>
</dbReference>
<comment type="subcellular location">
    <subcellularLocation>
        <location evidence="1">Cell membrane</location>
        <topology evidence="1">Multi-pass membrane protein</topology>
    </subcellularLocation>
</comment>
<dbReference type="PANTHER" id="PTHR30250:SF26">
    <property type="entry name" value="PSMA PROTEIN"/>
    <property type="match status" value="1"/>
</dbReference>
<sequence length="506" mass="56911">MRVANKVAINTVIQYTRLLLNFVISLYSVRVILNALGASDYGIYDVIAGVIAILGFLNSSLSQTSIRYLSVSLGKNNLSDLRNTFNNCFWLHLFIAIGIVAVLEFIGLFIFDGFLNIPKERIEAARIVFHCMSVTMFLHIFITPFSAFIISHENFFYSSCISILDALLKLGIAFFLAFTTGDKLVVYGILMMTVVIINVVMYILYIFVKYKDEFYIGKPSFKGIKKQSKFAGWTIIDVLGTIANRQGYAIMLNKFFGPVTNAAFALARQIEGQIYTISAAVIDTIKPQIMKSYGSNDRERMFKLSMTAGKFGFILMSFIAIPLIVMMPLILELWLKSVPESTVTFARLMVLACMSEQLTRGLVYACQAIGHIKWFSIIVSCIRVSALPISVLLLSLGCSAYVAIIVFFICEVTGSITRIFVISKLENISSLFFFQSVISRVLPSFVVAFLLCFTIHFFCKTLLTMIFNIIITSFSYLILIYLVGLSAEEKYAINNIIKSVFHRNER</sequence>
<dbReference type="GO" id="GO:0005886">
    <property type="term" value="C:plasma membrane"/>
    <property type="evidence" value="ECO:0007669"/>
    <property type="project" value="UniProtKB-SubCell"/>
</dbReference>
<evidence type="ECO:0000256" key="6">
    <source>
        <dbReference type="SAM" id="Phobius"/>
    </source>
</evidence>
<accession>A0A3Q9IP66</accession>
<dbReference type="OrthoDB" id="5365632at2"/>
<gene>
    <name evidence="7" type="ORF">D8S85_13715</name>
</gene>
<evidence type="ECO:0000256" key="5">
    <source>
        <dbReference type="ARBA" id="ARBA00023136"/>
    </source>
</evidence>
<keyword evidence="2" id="KW-1003">Cell membrane</keyword>
<evidence type="ECO:0000256" key="2">
    <source>
        <dbReference type="ARBA" id="ARBA00022475"/>
    </source>
</evidence>
<proteinExistence type="predicted"/>
<dbReference type="Pfam" id="PF01943">
    <property type="entry name" value="Polysacc_synt"/>
    <property type="match status" value="1"/>
</dbReference>
<keyword evidence="4 6" id="KW-1133">Transmembrane helix</keyword>
<reference evidence="7 8" key="1">
    <citation type="submission" date="2018-10" db="EMBL/GenBank/DDBJ databases">
        <title>Butyricimonas faecalis sp. nov., isolated from human faeces and emended description of the genus Butyricimonas.</title>
        <authorList>
            <person name="Le Roy T."/>
            <person name="Van der Smissen P."/>
            <person name="Paquot A."/>
            <person name="Delzenne N."/>
            <person name="Muccioli G."/>
            <person name="Collet J.-F."/>
            <person name="Cani P.D."/>
        </authorList>
    </citation>
    <scope>NUCLEOTIDE SEQUENCE [LARGE SCALE GENOMIC DNA]</scope>
    <source>
        <strain evidence="7 8">H184</strain>
    </source>
</reference>
<feature type="transmembrane region" description="Helical" evidence="6">
    <location>
        <begin position="184"/>
        <end position="208"/>
    </location>
</feature>
<evidence type="ECO:0008006" key="9">
    <source>
        <dbReference type="Google" id="ProtNLM"/>
    </source>
</evidence>
<organism evidence="7 8">
    <name type="scientific">Butyricimonas faecalis</name>
    <dbReference type="NCBI Taxonomy" id="2093856"/>
    <lineage>
        <taxon>Bacteria</taxon>
        <taxon>Pseudomonadati</taxon>
        <taxon>Bacteroidota</taxon>
        <taxon>Bacteroidia</taxon>
        <taxon>Bacteroidales</taxon>
        <taxon>Odoribacteraceae</taxon>
        <taxon>Butyricimonas</taxon>
    </lineage>
</organism>
<dbReference type="RefSeq" id="WP_106481147.1">
    <property type="nucleotide sequence ID" value="NZ_CP032819.1"/>
</dbReference>
<dbReference type="InterPro" id="IPR050833">
    <property type="entry name" value="Poly_Biosynth_Transport"/>
</dbReference>
<feature type="transmembrane region" description="Helical" evidence="6">
    <location>
        <begin position="441"/>
        <end position="459"/>
    </location>
</feature>
<keyword evidence="8" id="KW-1185">Reference proteome</keyword>
<feature type="transmembrane region" description="Helical" evidence="6">
    <location>
        <begin position="311"/>
        <end position="331"/>
    </location>
</feature>
<feature type="transmembrane region" description="Helical" evidence="6">
    <location>
        <begin position="155"/>
        <end position="178"/>
    </location>
</feature>
<feature type="transmembrane region" description="Helical" evidence="6">
    <location>
        <begin position="375"/>
        <end position="394"/>
    </location>
</feature>
<dbReference type="Proteomes" id="UP000270673">
    <property type="component" value="Chromosome"/>
</dbReference>
<dbReference type="EMBL" id="CP032819">
    <property type="protein sequence ID" value="AZS30499.1"/>
    <property type="molecule type" value="Genomic_DNA"/>
</dbReference>
<evidence type="ECO:0000313" key="7">
    <source>
        <dbReference type="EMBL" id="AZS30499.1"/>
    </source>
</evidence>
<protein>
    <recommendedName>
        <fullName evidence="9">Lipopolysaccharide biosynthesis protein</fullName>
    </recommendedName>
</protein>
<evidence type="ECO:0000313" key="8">
    <source>
        <dbReference type="Proteomes" id="UP000270673"/>
    </source>
</evidence>
<evidence type="ECO:0000256" key="4">
    <source>
        <dbReference type="ARBA" id="ARBA00022989"/>
    </source>
</evidence>
<dbReference type="AlphaFoldDB" id="A0A3Q9IP66"/>
<keyword evidence="5 6" id="KW-0472">Membrane</keyword>
<dbReference type="PANTHER" id="PTHR30250">
    <property type="entry name" value="PST FAMILY PREDICTED COLANIC ACID TRANSPORTER"/>
    <property type="match status" value="1"/>
</dbReference>
<feature type="transmembrane region" description="Helical" evidence="6">
    <location>
        <begin position="12"/>
        <end position="29"/>
    </location>
</feature>
<feature type="transmembrane region" description="Helical" evidence="6">
    <location>
        <begin position="127"/>
        <end position="148"/>
    </location>
</feature>
<name>A0A3Q9IP66_9BACT</name>
<feature type="transmembrane region" description="Helical" evidence="6">
    <location>
        <begin position="465"/>
        <end position="484"/>
    </location>
</feature>
<dbReference type="KEGG" id="buy:D8S85_13715"/>
<feature type="transmembrane region" description="Helical" evidence="6">
    <location>
        <begin position="400"/>
        <end position="421"/>
    </location>
</feature>
<feature type="transmembrane region" description="Helical" evidence="6">
    <location>
        <begin position="41"/>
        <end position="61"/>
    </location>
</feature>
<keyword evidence="3 6" id="KW-0812">Transmembrane</keyword>